<protein>
    <submittedName>
        <fullName evidence="1">Uncharacterized protein</fullName>
    </submittedName>
</protein>
<keyword evidence="2" id="KW-1185">Reference proteome</keyword>
<accession>A0AA86VQX5</accession>
<name>A0AA86VQX5_9FABA</name>
<evidence type="ECO:0000313" key="2">
    <source>
        <dbReference type="Proteomes" id="UP001189624"/>
    </source>
</evidence>
<dbReference type="Gramene" id="rna-AYBTSS11_LOCUS26988">
    <property type="protein sequence ID" value="CAJ1974901.1"/>
    <property type="gene ID" value="gene-AYBTSS11_LOCUS26988"/>
</dbReference>
<organism evidence="1 2">
    <name type="scientific">Sphenostylis stenocarpa</name>
    <dbReference type="NCBI Taxonomy" id="92480"/>
    <lineage>
        <taxon>Eukaryota</taxon>
        <taxon>Viridiplantae</taxon>
        <taxon>Streptophyta</taxon>
        <taxon>Embryophyta</taxon>
        <taxon>Tracheophyta</taxon>
        <taxon>Spermatophyta</taxon>
        <taxon>Magnoliopsida</taxon>
        <taxon>eudicotyledons</taxon>
        <taxon>Gunneridae</taxon>
        <taxon>Pentapetalae</taxon>
        <taxon>rosids</taxon>
        <taxon>fabids</taxon>
        <taxon>Fabales</taxon>
        <taxon>Fabaceae</taxon>
        <taxon>Papilionoideae</taxon>
        <taxon>50 kb inversion clade</taxon>
        <taxon>NPAAA clade</taxon>
        <taxon>indigoferoid/millettioid clade</taxon>
        <taxon>Phaseoleae</taxon>
        <taxon>Sphenostylis</taxon>
    </lineage>
</organism>
<dbReference type="Proteomes" id="UP001189624">
    <property type="component" value="Chromosome 9"/>
</dbReference>
<proteinExistence type="predicted"/>
<dbReference type="AlphaFoldDB" id="A0AA86VQX5"/>
<evidence type="ECO:0000313" key="1">
    <source>
        <dbReference type="EMBL" id="CAJ1974901.1"/>
    </source>
</evidence>
<gene>
    <name evidence="1" type="ORF">AYBTSS11_LOCUS26988</name>
</gene>
<sequence length="145" mass="16794">MHTEKAIKKAIKEKRYEGEPSKRAFINLEHEDAFWQFPHSIESGKVCGKVRNEALFIGNWTRKKWTTVHGKKLPWTAVHGQKFPWTAIQAKWTAVHSLKVCMDGRLTVLDDHLLSPADFPIFIASKTPSYLKWNLEKVPRDLIKS</sequence>
<dbReference type="EMBL" id="OY731406">
    <property type="protein sequence ID" value="CAJ1974901.1"/>
    <property type="molecule type" value="Genomic_DNA"/>
</dbReference>
<reference evidence="1" key="1">
    <citation type="submission" date="2023-10" db="EMBL/GenBank/DDBJ databases">
        <authorList>
            <person name="Domelevo Entfellner J.-B."/>
        </authorList>
    </citation>
    <scope>NUCLEOTIDE SEQUENCE</scope>
</reference>